<feature type="compositionally biased region" description="Polar residues" evidence="1">
    <location>
        <begin position="14"/>
        <end position="24"/>
    </location>
</feature>
<dbReference type="PANTHER" id="PTHR10773">
    <property type="entry name" value="DNA-DIRECTED RNA POLYMERASES I, II, AND III SUBUNIT RPABC2"/>
    <property type="match status" value="1"/>
</dbReference>
<feature type="domain" description="DUF7869" evidence="2">
    <location>
        <begin position="458"/>
        <end position="610"/>
    </location>
</feature>
<keyword evidence="4" id="KW-1185">Reference proteome</keyword>
<dbReference type="OrthoDB" id="6625469at2759"/>
<dbReference type="Pfam" id="PF25273">
    <property type="entry name" value="DUF7869"/>
    <property type="match status" value="1"/>
</dbReference>
<evidence type="ECO:0000313" key="3">
    <source>
        <dbReference type="EMBL" id="KAF0710861.1"/>
    </source>
</evidence>
<gene>
    <name evidence="3" type="ORF">FWK35_00033818</name>
</gene>
<dbReference type="EMBL" id="VUJU01011501">
    <property type="protein sequence ID" value="KAF0710861.1"/>
    <property type="molecule type" value="Genomic_DNA"/>
</dbReference>
<organism evidence="3 4">
    <name type="scientific">Aphis craccivora</name>
    <name type="common">Cowpea aphid</name>
    <dbReference type="NCBI Taxonomy" id="307492"/>
    <lineage>
        <taxon>Eukaryota</taxon>
        <taxon>Metazoa</taxon>
        <taxon>Ecdysozoa</taxon>
        <taxon>Arthropoda</taxon>
        <taxon>Hexapoda</taxon>
        <taxon>Insecta</taxon>
        <taxon>Pterygota</taxon>
        <taxon>Neoptera</taxon>
        <taxon>Paraneoptera</taxon>
        <taxon>Hemiptera</taxon>
        <taxon>Sternorrhyncha</taxon>
        <taxon>Aphidomorpha</taxon>
        <taxon>Aphidoidea</taxon>
        <taxon>Aphididae</taxon>
        <taxon>Aphidini</taxon>
        <taxon>Aphis</taxon>
        <taxon>Aphis</taxon>
    </lineage>
</organism>
<feature type="region of interest" description="Disordered" evidence="1">
    <location>
        <begin position="14"/>
        <end position="45"/>
    </location>
</feature>
<accession>A0A6G0VV44</accession>
<reference evidence="3 4" key="1">
    <citation type="submission" date="2019-08" db="EMBL/GenBank/DDBJ databases">
        <title>Whole genome of Aphis craccivora.</title>
        <authorList>
            <person name="Voronova N.V."/>
            <person name="Shulinski R.S."/>
            <person name="Bandarenka Y.V."/>
            <person name="Zhorov D.G."/>
            <person name="Warner D."/>
        </authorList>
    </citation>
    <scope>NUCLEOTIDE SEQUENCE [LARGE SCALE GENOMIC DNA]</scope>
    <source>
        <strain evidence="3">180601</strain>
        <tissue evidence="3">Whole Body</tissue>
    </source>
</reference>
<name>A0A6G0VV44_APHCR</name>
<dbReference type="Proteomes" id="UP000478052">
    <property type="component" value="Unassembled WGS sequence"/>
</dbReference>
<proteinExistence type="predicted"/>
<comment type="caution">
    <text evidence="3">The sequence shown here is derived from an EMBL/GenBank/DDBJ whole genome shotgun (WGS) entry which is preliminary data.</text>
</comment>
<protein>
    <recommendedName>
        <fullName evidence="2">DUF7869 domain-containing protein</fullName>
    </recommendedName>
</protein>
<dbReference type="InterPro" id="IPR057191">
    <property type="entry name" value="DUF7869"/>
</dbReference>
<feature type="non-terminal residue" evidence="3">
    <location>
        <position position="725"/>
    </location>
</feature>
<evidence type="ECO:0000256" key="1">
    <source>
        <dbReference type="SAM" id="MobiDB-lite"/>
    </source>
</evidence>
<evidence type="ECO:0000313" key="4">
    <source>
        <dbReference type="Proteomes" id="UP000478052"/>
    </source>
</evidence>
<dbReference type="AlphaFoldDB" id="A0A6G0VV44"/>
<evidence type="ECO:0000259" key="2">
    <source>
        <dbReference type="Pfam" id="PF25273"/>
    </source>
</evidence>
<feature type="compositionally biased region" description="Polar residues" evidence="1">
    <location>
        <begin position="31"/>
        <end position="40"/>
    </location>
</feature>
<dbReference type="PANTHER" id="PTHR10773:SF19">
    <property type="match status" value="1"/>
</dbReference>
<sequence>MTSRTRRLLAMCKDTSNTNIQNKSPPYCFDSESNSGSMNYEDSDSSDYYVPTSMAIIDSSSDEDDDMPKNVPDRDICSNDNQNSSLLSLNGVELSNNQTLNGLNNNEELVDSLLEINEIEPIVLKRSKKLNKNKWKRTISKNLRLKGLNYTNRSGKLITEKIPKSVDCSKCRFKCNDKLSEEQRFIICKEYWNLGDDKQQKLLLSSLILNKPVNRRQILSNDKRKTSREFVLCNSSGEKNRVCLKFFCATFSISHRVVEICMKKVSKTGVYVGHDGRSEINLKRYNSTSDDIKNHVKMHIDSFPRVESHYCRKDTKKQYLAPDLNLSLMYRLYRDEYCKNNNIHPVSDFVYRSVFHDYDPSLSFFIPKKDQCTKCNSYQMAPNKSALQEEWEMHKLRENQAMNMKAEDKKKAIENKGLHFRSVTFDLQAILSIPFASDSQIYYKRKLNVYNFTIMDASKNDGFCFVWDETNGKKGSNEIGSCLLKYIFFNLPDSVTHLTAFSDTCGGQNRNQFVCTALLFAVNKKTNLDLIDLKFMESGHSYLECDSMHATIERKSKHKNIYTTREWALLISTARLNPRPYQVNVMSYNDFYDLKDLVGRTVKNVSTTVTNQKVNWIKIKWIRVEKSKPQIIQFKYNLDDSQFLEIDIALDKKTRLQHKDPFDWSTIVPKQLNEKKLLISAEKKKDLMSLLNKKVIPEEYSHFFEEIPTAKKNISNRVSDGDYDD</sequence>